<protein>
    <submittedName>
        <fullName evidence="2">Uncharacterized protein</fullName>
    </submittedName>
</protein>
<evidence type="ECO:0000313" key="2">
    <source>
        <dbReference type="EMBL" id="SVD32293.1"/>
    </source>
</evidence>
<sequence length="116" mass="12349">MYAKVDSDSDTRPVPGNDTALTHRCKSRQAHDSVGCYLPAHVRTSPPSADPMIYARSCRYMVMGCACLLGACGKANESEVPASGADTRYEIVIVDSSGQQIEDGRRSIGQGSVAQP</sequence>
<reference evidence="2" key="1">
    <citation type="submission" date="2018-05" db="EMBL/GenBank/DDBJ databases">
        <authorList>
            <person name="Lanie J.A."/>
            <person name="Ng W.-L."/>
            <person name="Kazmierczak K.M."/>
            <person name="Andrzejewski T.M."/>
            <person name="Davidsen T.M."/>
            <person name="Wayne K.J."/>
            <person name="Tettelin H."/>
            <person name="Glass J.I."/>
            <person name="Rusch D."/>
            <person name="Podicherti R."/>
            <person name="Tsui H.-C.T."/>
            <person name="Winkler M.E."/>
        </authorList>
    </citation>
    <scope>NUCLEOTIDE SEQUENCE</scope>
</reference>
<feature type="compositionally biased region" description="Basic and acidic residues" evidence="1">
    <location>
        <begin position="1"/>
        <end position="11"/>
    </location>
</feature>
<accession>A0A382UDH1</accession>
<feature type="region of interest" description="Disordered" evidence="1">
    <location>
        <begin position="1"/>
        <end position="24"/>
    </location>
</feature>
<dbReference type="EMBL" id="UINC01143395">
    <property type="protein sequence ID" value="SVD32293.1"/>
    <property type="molecule type" value="Genomic_DNA"/>
</dbReference>
<dbReference type="AlphaFoldDB" id="A0A382UDH1"/>
<organism evidence="2">
    <name type="scientific">marine metagenome</name>
    <dbReference type="NCBI Taxonomy" id="408172"/>
    <lineage>
        <taxon>unclassified sequences</taxon>
        <taxon>metagenomes</taxon>
        <taxon>ecological metagenomes</taxon>
    </lineage>
</organism>
<gene>
    <name evidence="2" type="ORF">METZ01_LOCUS385147</name>
</gene>
<proteinExistence type="predicted"/>
<feature type="non-terminal residue" evidence="2">
    <location>
        <position position="116"/>
    </location>
</feature>
<name>A0A382UDH1_9ZZZZ</name>
<evidence type="ECO:0000256" key="1">
    <source>
        <dbReference type="SAM" id="MobiDB-lite"/>
    </source>
</evidence>